<feature type="compositionally biased region" description="Polar residues" evidence="2">
    <location>
        <begin position="535"/>
        <end position="544"/>
    </location>
</feature>
<name>A0A918KRU9_9GAMM</name>
<keyword evidence="1" id="KW-0802">TPR repeat</keyword>
<dbReference type="InterPro" id="IPR011990">
    <property type="entry name" value="TPR-like_helical_dom_sf"/>
</dbReference>
<dbReference type="Gene3D" id="3.40.50.410">
    <property type="entry name" value="von Willebrand factor, type A domain"/>
    <property type="match status" value="1"/>
</dbReference>
<dbReference type="InterPro" id="IPR002035">
    <property type="entry name" value="VWF_A"/>
</dbReference>
<dbReference type="InterPro" id="IPR036465">
    <property type="entry name" value="vWFA_dom_sf"/>
</dbReference>
<dbReference type="Pfam" id="PF13519">
    <property type="entry name" value="VWA_2"/>
    <property type="match status" value="1"/>
</dbReference>
<dbReference type="PROSITE" id="PS50005">
    <property type="entry name" value="TPR"/>
    <property type="match status" value="1"/>
</dbReference>
<evidence type="ECO:0000256" key="1">
    <source>
        <dbReference type="PROSITE-ProRule" id="PRU00339"/>
    </source>
</evidence>
<dbReference type="Gene3D" id="1.25.40.10">
    <property type="entry name" value="Tetratricopeptide repeat domain"/>
    <property type="match status" value="1"/>
</dbReference>
<evidence type="ECO:0000256" key="2">
    <source>
        <dbReference type="SAM" id="MobiDB-lite"/>
    </source>
</evidence>
<dbReference type="InterPro" id="IPR019734">
    <property type="entry name" value="TPR_rpt"/>
</dbReference>
<keyword evidence="3" id="KW-0812">Transmembrane</keyword>
<dbReference type="PANTHER" id="PTHR22550">
    <property type="entry name" value="SPORE GERMINATION PROTEIN"/>
    <property type="match status" value="1"/>
</dbReference>
<keyword evidence="6" id="KW-1185">Reference proteome</keyword>
<reference evidence="5" key="2">
    <citation type="submission" date="2020-09" db="EMBL/GenBank/DDBJ databases">
        <authorList>
            <person name="Sun Q."/>
            <person name="Kim S."/>
        </authorList>
    </citation>
    <scope>NUCLEOTIDE SEQUENCE</scope>
    <source>
        <strain evidence="5">KCTC 22169</strain>
    </source>
</reference>
<evidence type="ECO:0000259" key="4">
    <source>
        <dbReference type="Pfam" id="PF13519"/>
    </source>
</evidence>
<keyword evidence="3" id="KW-1133">Transmembrane helix</keyword>
<gene>
    <name evidence="5" type="ORF">GCM10007392_46320</name>
</gene>
<dbReference type="SUPFAM" id="SSF48452">
    <property type="entry name" value="TPR-like"/>
    <property type="match status" value="1"/>
</dbReference>
<comment type="caution">
    <text evidence="5">The sequence shown here is derived from an EMBL/GenBank/DDBJ whole genome shotgun (WGS) entry which is preliminary data.</text>
</comment>
<feature type="domain" description="VWFA" evidence="4">
    <location>
        <begin position="89"/>
        <end position="195"/>
    </location>
</feature>
<accession>A0A918KRU9</accession>
<organism evidence="5 6">
    <name type="scientific">Saccharospirillum salsuginis</name>
    <dbReference type="NCBI Taxonomy" id="418750"/>
    <lineage>
        <taxon>Bacteria</taxon>
        <taxon>Pseudomonadati</taxon>
        <taxon>Pseudomonadota</taxon>
        <taxon>Gammaproteobacteria</taxon>
        <taxon>Oceanospirillales</taxon>
        <taxon>Saccharospirillaceae</taxon>
        <taxon>Saccharospirillum</taxon>
    </lineage>
</organism>
<protein>
    <recommendedName>
        <fullName evidence="4">VWFA domain-containing protein</fullName>
    </recommendedName>
</protein>
<feature type="transmembrane region" description="Helical" evidence="3">
    <location>
        <begin position="52"/>
        <end position="72"/>
    </location>
</feature>
<dbReference type="AlphaFoldDB" id="A0A918KRU9"/>
<dbReference type="PROSITE" id="PS50293">
    <property type="entry name" value="TPR_REGION"/>
    <property type="match status" value="1"/>
</dbReference>
<feature type="compositionally biased region" description="Low complexity" evidence="2">
    <location>
        <begin position="516"/>
        <end position="526"/>
    </location>
</feature>
<dbReference type="EMBL" id="BMXR01000017">
    <property type="protein sequence ID" value="GGX73592.1"/>
    <property type="molecule type" value="Genomic_DNA"/>
</dbReference>
<dbReference type="SUPFAM" id="SSF53300">
    <property type="entry name" value="vWA-like"/>
    <property type="match status" value="1"/>
</dbReference>
<keyword evidence="3" id="KW-0472">Membrane</keyword>
<evidence type="ECO:0000313" key="5">
    <source>
        <dbReference type="EMBL" id="GGX73592.1"/>
    </source>
</evidence>
<feature type="repeat" description="TPR" evidence="1">
    <location>
        <begin position="389"/>
        <end position="422"/>
    </location>
</feature>
<dbReference type="InterPro" id="IPR050768">
    <property type="entry name" value="UPF0353/GerABKA_families"/>
</dbReference>
<dbReference type="PANTHER" id="PTHR22550:SF14">
    <property type="entry name" value="VWFA DOMAIN-CONTAINING PROTEIN"/>
    <property type="match status" value="1"/>
</dbReference>
<sequence length="576" mass="64238">MIWTRPWLLLLLVPWLLFMAWQWRRARSAGRWSQVMDPQLLSALGYRAGQQRQPGLSLALGLAGVLLIVALAGPARSLAGGTALSQGSLVVVLDNSLSMAVEDLSPSRLVRARRTALDWAGSSLFQRTAVIAYSGTAHWLTPFTRDVETLQLQLNQLDPYLMPQYGNRPDRAFARVREKLAEWPEQRVHLLWLTDDASPERLGDIQTNLTQNGQVWIMPFGTEAGGPIPLPNNQGFLNDGSQMVVPRLERAEFSQAAEQLGARVLAPGQQPQAAWLGTAGREASEERAVREFGYWLLIPALMLLLPWYRRGLVYALPAMVLLQPPAAEAAQWTDWLLKNREQRAWQALNEGEHEQAEALSRRPAIDASAAFRQGDYDEAIDHWAELDTPAAHFNRGNALVRQGELEPALEAYQRAIDLGHEAARENHRKVKDFLERQQQGSGNQQNSEQQPSDSDSEGQSGQDNPQSGDESNQPSQSESESNQPESSPSDSDPRSSNESQSQQADDAQQAEEPGDGEPQPGQQQADSAERLRQQAVEQLLNQVPSAPESILRHKFQYQYEKDPERQGSNEQETPTW</sequence>
<reference evidence="5" key="1">
    <citation type="journal article" date="2014" name="Int. J. Syst. Evol. Microbiol.">
        <title>Complete genome sequence of Corynebacterium casei LMG S-19264T (=DSM 44701T), isolated from a smear-ripened cheese.</title>
        <authorList>
            <consortium name="US DOE Joint Genome Institute (JGI-PGF)"/>
            <person name="Walter F."/>
            <person name="Albersmeier A."/>
            <person name="Kalinowski J."/>
            <person name="Ruckert C."/>
        </authorList>
    </citation>
    <scope>NUCLEOTIDE SEQUENCE</scope>
    <source>
        <strain evidence="5">KCTC 22169</strain>
    </source>
</reference>
<dbReference type="Pfam" id="PF00515">
    <property type="entry name" value="TPR_1"/>
    <property type="match status" value="1"/>
</dbReference>
<proteinExistence type="predicted"/>
<evidence type="ECO:0000256" key="3">
    <source>
        <dbReference type="SAM" id="Phobius"/>
    </source>
</evidence>
<feature type="compositionally biased region" description="Low complexity" evidence="2">
    <location>
        <begin position="437"/>
        <end position="507"/>
    </location>
</feature>
<dbReference type="RefSeq" id="WP_189613309.1">
    <property type="nucleotide sequence ID" value="NZ_BMXR01000017.1"/>
</dbReference>
<dbReference type="SMART" id="SM00028">
    <property type="entry name" value="TPR"/>
    <property type="match status" value="1"/>
</dbReference>
<dbReference type="Proteomes" id="UP000626148">
    <property type="component" value="Unassembled WGS sequence"/>
</dbReference>
<feature type="region of interest" description="Disordered" evidence="2">
    <location>
        <begin position="436"/>
        <end position="576"/>
    </location>
</feature>
<evidence type="ECO:0000313" key="6">
    <source>
        <dbReference type="Proteomes" id="UP000626148"/>
    </source>
</evidence>